<name>X1CND4_9ZZZZ</name>
<organism evidence="1">
    <name type="scientific">marine sediment metagenome</name>
    <dbReference type="NCBI Taxonomy" id="412755"/>
    <lineage>
        <taxon>unclassified sequences</taxon>
        <taxon>metagenomes</taxon>
        <taxon>ecological metagenomes</taxon>
    </lineage>
</organism>
<protein>
    <submittedName>
        <fullName evidence="1">Uncharacterized protein</fullName>
    </submittedName>
</protein>
<gene>
    <name evidence="1" type="ORF">S01H4_62838</name>
</gene>
<dbReference type="EMBL" id="BART01037612">
    <property type="protein sequence ID" value="GAH09292.1"/>
    <property type="molecule type" value="Genomic_DNA"/>
</dbReference>
<dbReference type="AlphaFoldDB" id="X1CND4"/>
<evidence type="ECO:0000313" key="1">
    <source>
        <dbReference type="EMBL" id="GAH09292.1"/>
    </source>
</evidence>
<comment type="caution">
    <text evidence="1">The sequence shown here is derived from an EMBL/GenBank/DDBJ whole genome shotgun (WGS) entry which is preliminary data.</text>
</comment>
<proteinExistence type="predicted"/>
<feature type="non-terminal residue" evidence="1">
    <location>
        <position position="150"/>
    </location>
</feature>
<accession>X1CND4</accession>
<feature type="non-terminal residue" evidence="1">
    <location>
        <position position="1"/>
    </location>
</feature>
<sequence length="150" mass="17504">EKGDIIRRIDYTDLCWKSDGSSNVNLENIGKQKTLVTVFLDRFGMTNKIVKLKDPDELDETKIEFETVFTEKVLSLSEVMDMVPINSKLILNICRNQQWYKLKTEYIVMSSERLTWESSGYEILAGLCVANLTRDYLNIFNIEDEYRKSV</sequence>
<reference evidence="1" key="1">
    <citation type="journal article" date="2014" name="Front. Microbiol.">
        <title>High frequency of phylogenetically diverse reductive dehalogenase-homologous genes in deep subseafloor sedimentary metagenomes.</title>
        <authorList>
            <person name="Kawai M."/>
            <person name="Futagami T."/>
            <person name="Toyoda A."/>
            <person name="Takaki Y."/>
            <person name="Nishi S."/>
            <person name="Hori S."/>
            <person name="Arai W."/>
            <person name="Tsubouchi T."/>
            <person name="Morono Y."/>
            <person name="Uchiyama I."/>
            <person name="Ito T."/>
            <person name="Fujiyama A."/>
            <person name="Inagaki F."/>
            <person name="Takami H."/>
        </authorList>
    </citation>
    <scope>NUCLEOTIDE SEQUENCE</scope>
    <source>
        <strain evidence="1">Expedition CK06-06</strain>
    </source>
</reference>